<feature type="compositionally biased region" description="Low complexity" evidence="1">
    <location>
        <begin position="102"/>
        <end position="127"/>
    </location>
</feature>
<feature type="compositionally biased region" description="Low complexity" evidence="1">
    <location>
        <begin position="71"/>
        <end position="81"/>
    </location>
</feature>
<dbReference type="EMBL" id="SJZB01000030">
    <property type="protein sequence ID" value="TCJ15106.1"/>
    <property type="molecule type" value="Genomic_DNA"/>
</dbReference>
<keyword evidence="2" id="KW-0812">Transmembrane</keyword>
<gene>
    <name evidence="4" type="ORF">EZJ19_08050</name>
</gene>
<dbReference type="AlphaFoldDB" id="A0A4R1BDD2"/>
<feature type="compositionally biased region" description="Gly residues" evidence="1">
    <location>
        <begin position="158"/>
        <end position="169"/>
    </location>
</feature>
<feature type="region of interest" description="Disordered" evidence="1">
    <location>
        <begin position="71"/>
        <end position="182"/>
    </location>
</feature>
<feature type="chain" id="PRO_5020739371" evidence="3">
    <location>
        <begin position="26"/>
        <end position="456"/>
    </location>
</feature>
<evidence type="ECO:0000256" key="1">
    <source>
        <dbReference type="SAM" id="MobiDB-lite"/>
    </source>
</evidence>
<organism evidence="4 5">
    <name type="scientific">Parasulfuritortus cantonensis</name>
    <dbReference type="NCBI Taxonomy" id="2528202"/>
    <lineage>
        <taxon>Bacteria</taxon>
        <taxon>Pseudomonadati</taxon>
        <taxon>Pseudomonadota</taxon>
        <taxon>Betaproteobacteria</taxon>
        <taxon>Nitrosomonadales</taxon>
        <taxon>Thiobacillaceae</taxon>
        <taxon>Parasulfuritortus</taxon>
    </lineage>
</organism>
<accession>A0A4R1BDD2</accession>
<keyword evidence="3" id="KW-0732">Signal</keyword>
<feature type="compositionally biased region" description="Low complexity" evidence="1">
    <location>
        <begin position="170"/>
        <end position="182"/>
    </location>
</feature>
<dbReference type="RefSeq" id="WP_131446420.1">
    <property type="nucleotide sequence ID" value="NZ_SJZB01000030.1"/>
</dbReference>
<proteinExistence type="predicted"/>
<feature type="signal peptide" evidence="3">
    <location>
        <begin position="1"/>
        <end position="25"/>
    </location>
</feature>
<keyword evidence="2" id="KW-1133">Transmembrane helix</keyword>
<feature type="transmembrane region" description="Helical" evidence="2">
    <location>
        <begin position="423"/>
        <end position="441"/>
    </location>
</feature>
<comment type="caution">
    <text evidence="4">The sequence shown here is derived from an EMBL/GenBank/DDBJ whole genome shotgun (WGS) entry which is preliminary data.</text>
</comment>
<evidence type="ECO:0000256" key="3">
    <source>
        <dbReference type="SAM" id="SignalP"/>
    </source>
</evidence>
<name>A0A4R1BDD2_9PROT</name>
<feature type="compositionally biased region" description="Basic and acidic residues" evidence="1">
    <location>
        <begin position="82"/>
        <end position="92"/>
    </location>
</feature>
<reference evidence="4 5" key="1">
    <citation type="submission" date="2019-03" db="EMBL/GenBank/DDBJ databases">
        <title>Genome sequence of Thiobacillaceae bacterium LSR1, a sulfur-oxidizing bacterium isolated from freshwater sediment.</title>
        <authorList>
            <person name="Li S."/>
        </authorList>
    </citation>
    <scope>NUCLEOTIDE SEQUENCE [LARGE SCALE GENOMIC DNA]</scope>
    <source>
        <strain evidence="4 5">LSR1</strain>
    </source>
</reference>
<evidence type="ECO:0000256" key="2">
    <source>
        <dbReference type="SAM" id="Phobius"/>
    </source>
</evidence>
<dbReference type="Proteomes" id="UP000295443">
    <property type="component" value="Unassembled WGS sequence"/>
</dbReference>
<dbReference type="OrthoDB" id="5794979at2"/>
<sequence length="456" mass="48520">MAKATLSKHLFAALLLGGTAALAWAEAAPGDAAARHAPWGDGPPPWVKDGQVDEAAKAAYFARRAQADQAATPSAGAAAGRPDADASPEAKRAYWQKRAAERAASAPAGDPGQADHAGHAGHTGMAPAPAPAAPAPRWGGGRDALLWLTDSPPRRGGHAGGRPGGGRPGMTGMAGMAGMAEGGPDAMASKRVWLRAGANPLDAHPASGDETALLQGPDGKAAELPVEAHGGPYNVTFPTPEQGYYNVYLIRRILDQDALEVTAAKAEVTRAGMGHGLSREDNARLVPARTDARVPVEIVRERKDKEALFTRVSYGDAISFQVLRNGKPVQNARVTFTSGQGWSHSVQSDEDGRASFTVIRDYYPDEWRLFDKRHRETWLVAASFTTPEAGDYQGGRYARTRYTATLSGAYYPGVTDYESYSDGLLVGLAGLLFTGTGIYAYRRRRVQPYKEVRFDD</sequence>
<keyword evidence="5" id="KW-1185">Reference proteome</keyword>
<evidence type="ECO:0000313" key="4">
    <source>
        <dbReference type="EMBL" id="TCJ15106.1"/>
    </source>
</evidence>
<protein>
    <submittedName>
        <fullName evidence="4">Uncharacterized protein</fullName>
    </submittedName>
</protein>
<keyword evidence="2" id="KW-0472">Membrane</keyword>
<evidence type="ECO:0000313" key="5">
    <source>
        <dbReference type="Proteomes" id="UP000295443"/>
    </source>
</evidence>